<dbReference type="HOGENOM" id="CLU_002755_1_2_6"/>
<dbReference type="PATRIC" id="fig|80852.17.peg.3317"/>
<protein>
    <submittedName>
        <fullName evidence="2">Transporter, AcrB/AcrD/AcrF family</fullName>
    </submittedName>
</protein>
<dbReference type="InterPro" id="IPR001036">
    <property type="entry name" value="Acrflvin-R"/>
</dbReference>
<feature type="transmembrane region" description="Helical" evidence="1">
    <location>
        <begin position="953"/>
        <end position="973"/>
    </location>
</feature>
<keyword evidence="1" id="KW-1133">Transmembrane helix</keyword>
<dbReference type="PANTHER" id="PTHR32063">
    <property type="match status" value="1"/>
</dbReference>
<dbReference type="Gene3D" id="3.30.70.1440">
    <property type="entry name" value="Multidrug efflux transporter AcrB pore domain"/>
    <property type="match status" value="1"/>
</dbReference>
<dbReference type="InterPro" id="IPR027463">
    <property type="entry name" value="AcrB_DN_DC_subdom"/>
</dbReference>
<dbReference type="EMBL" id="LN554847">
    <property type="protein sequence ID" value="CED57187.1"/>
    <property type="molecule type" value="Genomic_DNA"/>
</dbReference>
<dbReference type="SUPFAM" id="SSF82866">
    <property type="entry name" value="Multidrug efflux transporter AcrB transmembrane domain"/>
    <property type="match status" value="2"/>
</dbReference>
<feature type="transmembrane region" description="Helical" evidence="1">
    <location>
        <begin position="463"/>
        <end position="490"/>
    </location>
</feature>
<feature type="transmembrane region" description="Helical" evidence="1">
    <location>
        <begin position="882"/>
        <end position="902"/>
    </location>
</feature>
<dbReference type="Pfam" id="PF00873">
    <property type="entry name" value="ACR_tran"/>
    <property type="match status" value="1"/>
</dbReference>
<dbReference type="GO" id="GO:0042910">
    <property type="term" value="F:xenobiotic transmembrane transporter activity"/>
    <property type="evidence" value="ECO:0007669"/>
    <property type="project" value="TreeGrafter"/>
</dbReference>
<dbReference type="Gene3D" id="3.30.70.1320">
    <property type="entry name" value="Multidrug efflux transporter AcrB pore domain like"/>
    <property type="match status" value="1"/>
</dbReference>
<feature type="transmembrane region" description="Helical" evidence="1">
    <location>
        <begin position="856"/>
        <end position="875"/>
    </location>
</feature>
<dbReference type="SUPFAM" id="SSF82714">
    <property type="entry name" value="Multidrug efflux transporter AcrB TolC docking domain, DN and DC subdomains"/>
    <property type="match status" value="2"/>
</dbReference>
<dbReference type="Gene3D" id="1.20.1640.10">
    <property type="entry name" value="Multidrug efflux transporter AcrB transmembrane domain"/>
    <property type="match status" value="2"/>
</dbReference>
<evidence type="ECO:0000313" key="2">
    <source>
        <dbReference type="EMBL" id="CED57187.1"/>
    </source>
</evidence>
<evidence type="ECO:0000256" key="1">
    <source>
        <dbReference type="SAM" id="Phobius"/>
    </source>
</evidence>
<proteinExistence type="predicted"/>
<name>A0A090I9Y2_9GAMM</name>
<keyword evidence="3" id="KW-1185">Reference proteome</keyword>
<dbReference type="Gene3D" id="3.30.2090.10">
    <property type="entry name" value="Multidrug efflux transporter AcrB TolC docking domain, DN and DC subdomains"/>
    <property type="match status" value="2"/>
</dbReference>
<dbReference type="GeneID" id="28542797"/>
<dbReference type="Proteomes" id="UP000032427">
    <property type="component" value="Chromosome 2"/>
</dbReference>
<feature type="transmembrane region" description="Helical" evidence="1">
    <location>
        <begin position="979"/>
        <end position="1009"/>
    </location>
</feature>
<organism evidence="2 3">
    <name type="scientific">Aliivibrio wodanis</name>
    <dbReference type="NCBI Taxonomy" id="80852"/>
    <lineage>
        <taxon>Bacteria</taxon>
        <taxon>Pseudomonadati</taxon>
        <taxon>Pseudomonadota</taxon>
        <taxon>Gammaproteobacteria</taxon>
        <taxon>Vibrionales</taxon>
        <taxon>Vibrionaceae</taxon>
        <taxon>Aliivibrio</taxon>
    </lineage>
</organism>
<dbReference type="PRINTS" id="PR00702">
    <property type="entry name" value="ACRIFLAVINRP"/>
</dbReference>
<accession>A0A090I9Y2</accession>
<reference evidence="3" key="1">
    <citation type="submission" date="2014-09" db="EMBL/GenBank/DDBJ databases">
        <authorList>
            <person name="Hjerde E."/>
        </authorList>
    </citation>
    <scope>NUCLEOTIDE SEQUENCE [LARGE SCALE GENOMIC DNA]</scope>
    <source>
        <strain evidence="3">06/09/139</strain>
    </source>
</reference>
<feature type="transmembrane region" description="Helical" evidence="1">
    <location>
        <begin position="12"/>
        <end position="31"/>
    </location>
</feature>
<feature type="transmembrane region" description="Helical" evidence="1">
    <location>
        <begin position="431"/>
        <end position="451"/>
    </location>
</feature>
<gene>
    <name evidence="2" type="ORF">AWOD_II_0546</name>
</gene>
<dbReference type="SUPFAM" id="SSF82693">
    <property type="entry name" value="Multidrug efflux transporter AcrB pore domain, PN1, PN2, PC1 and PC2 subdomains"/>
    <property type="match status" value="3"/>
</dbReference>
<feature type="transmembrane region" description="Helical" evidence="1">
    <location>
        <begin position="519"/>
        <end position="540"/>
    </location>
</feature>
<feature type="transmembrane region" description="Helical" evidence="1">
    <location>
        <begin position="339"/>
        <end position="356"/>
    </location>
</feature>
<dbReference type="PANTHER" id="PTHR32063:SF18">
    <property type="entry name" value="CATION EFFLUX SYSTEM PROTEIN"/>
    <property type="match status" value="1"/>
</dbReference>
<keyword evidence="1" id="KW-0812">Transmembrane</keyword>
<dbReference type="AlphaFoldDB" id="A0A090I9Y2"/>
<evidence type="ECO:0000313" key="3">
    <source>
        <dbReference type="Proteomes" id="UP000032427"/>
    </source>
</evidence>
<dbReference type="Gene3D" id="3.30.70.1430">
    <property type="entry name" value="Multidrug efflux transporter AcrB pore domain"/>
    <property type="match status" value="2"/>
</dbReference>
<sequence>MDKLTRFALSNTRFTQVFIIMLFIVGVSTFLKSPSKEDPEILIRNAVVVAQFPGMSPDRIEKLITKPLEREIKQIPEVSEIKSWVRTGVTQINVSVHDKYFNLQPIWDTLRNRMEEIESKLPEGTYGPYVNDEFGRVYSATIALTGDDFSPREKRRMAEFLQDKLSTYSTISQVALYGVQEERIWMTPKEETIAENKFSVKQIKTSVQSRNVVLPGGTINANTLEVVIEPSGNFESVEEIQNMVLFERDSGQSVYLRDLIDLERSYEDPFKTPVFFNNEPAIIIAASMADEIKSDDFGSDIESFLEEYRSQLPAGMTLDLATFQPEKVTASVSSATSNLMQTVLVVLAVVMLFLGVRMGLIVGSIVPLTILFTIIGMSVWGVELQRMSIAAIIIALGLLVDNGIVIAEFIKTKISEGMDKVEAAVLASKTMALPLLTSSLTSILAFMPLLLAQDVTGEYLRSLSQVITLALLASWFLCLFATPALCVWFLKPVSLSEVKEKNKETLFTRGYKKVINAVLSYRLTFVSACIALFLLAIFGLKFVTIQFMPGSERNQYLVFLNLPAGTTVTETTKVTRRLNAWLMNKEQNPDVTSSVAYIGDGGPRFFLALSPIDRATNRAFMVVNTTDTVSALEMVAKTNDFIIQELPEASGQAKRMWLGGTELGLIEYKVVGDDEKILRIIARQIESALHNIPGTVGIDNNWENSVPKINIDIDQTAAQRAGITSRDIAISLNSFLEGYQVTSYREDDDVIPVMIRGNEERNEIGKLFSMRIISSSSGEPLPLLQFADFSTERESAVIRREDLQRVMTVSVKHSTLQASELNKLVQPHLKGLKLPDGYSIELGGELKGASKANGALFGYLPHCFAVMILLLLLQFNSVRRPAIILLTIPLSLIGAVSGLLIMDAYFTFPAMLGIFSLAGIIINNGIVLIDCIESNRAEGMLIKDSIIDACLTRLRPIVMTTLTTILGLVPLAISGGEFWYSMSIVMIFGMAVGTLLTLGVVPVLYSLFFRANKYDREAKA</sequence>
<dbReference type="STRING" id="80852.AWOD_II_0546"/>
<feature type="transmembrane region" description="Helical" evidence="1">
    <location>
        <begin position="388"/>
        <end position="410"/>
    </location>
</feature>
<dbReference type="KEGG" id="awd:AWOD_II_0546"/>
<feature type="transmembrane region" description="Helical" evidence="1">
    <location>
        <begin position="361"/>
        <end position="382"/>
    </location>
</feature>
<feature type="transmembrane region" description="Helical" evidence="1">
    <location>
        <begin position="908"/>
        <end position="932"/>
    </location>
</feature>
<dbReference type="OrthoDB" id="9757940at2"/>
<dbReference type="GO" id="GO:0005886">
    <property type="term" value="C:plasma membrane"/>
    <property type="evidence" value="ECO:0007669"/>
    <property type="project" value="TreeGrafter"/>
</dbReference>
<keyword evidence="1" id="KW-0472">Membrane</keyword>